<dbReference type="InterPro" id="IPR018313">
    <property type="entry name" value="SBP_3_CS"/>
</dbReference>
<gene>
    <name evidence="7" type="ORF">CLV83_1098</name>
</gene>
<evidence type="ECO:0000313" key="8">
    <source>
        <dbReference type="Proteomes" id="UP000294546"/>
    </source>
</evidence>
<comment type="caution">
    <text evidence="7">The sequence shown here is derived from an EMBL/GenBank/DDBJ whole genome shotgun (WGS) entry which is preliminary data.</text>
</comment>
<feature type="signal peptide" evidence="5">
    <location>
        <begin position="1"/>
        <end position="32"/>
    </location>
</feature>
<keyword evidence="8" id="KW-1185">Reference proteome</keyword>
<proteinExistence type="inferred from homology"/>
<dbReference type="GO" id="GO:0030313">
    <property type="term" value="C:cell envelope"/>
    <property type="evidence" value="ECO:0007669"/>
    <property type="project" value="UniProtKB-SubCell"/>
</dbReference>
<name>A0A4R1GNZ6_9GAMM</name>
<dbReference type="PROSITE" id="PS01039">
    <property type="entry name" value="SBP_BACTERIAL_3"/>
    <property type="match status" value="1"/>
</dbReference>
<dbReference type="InterPro" id="IPR001638">
    <property type="entry name" value="Solute-binding_3/MltF_N"/>
</dbReference>
<feature type="chain" id="PRO_5020913104" evidence="5">
    <location>
        <begin position="33"/>
        <end position="312"/>
    </location>
</feature>
<sequence>MFGTMRCNRLSTFLASCLLPVALTLGGGQAQARVYDDVVDSGFVRIGVYRDFPPYSFMRDGEPAGIDVDLGEKIAEELGVEMRLHWMTPDETLDDDLRNNVWKGHYLDKDEDNPLAMKNVADVMMRVPYDRDYSYKRDELGLIINDLVVMMSPYHQERWQLAFDSEKLDSVRTLAKFQYHPIGVEVDSLPAFYLTSGLQGRMREMTHHYTNPRVAFAAMKQGEVSAVMGMRSEIDWLLSKDDTGRYRLAENGFPDMGKQAWDIGIAVGEADRDLGYSVEAVFDRMIRDGSMAELFGQYGVTYESPSLYMNTP</sequence>
<evidence type="ECO:0000256" key="3">
    <source>
        <dbReference type="ARBA" id="ARBA00022729"/>
    </source>
</evidence>
<organism evidence="7 8">
    <name type="scientific">Marinobacterium mangrovicola</name>
    <dbReference type="NCBI Taxonomy" id="1476959"/>
    <lineage>
        <taxon>Bacteria</taxon>
        <taxon>Pseudomonadati</taxon>
        <taxon>Pseudomonadota</taxon>
        <taxon>Gammaproteobacteria</taxon>
        <taxon>Oceanospirillales</taxon>
        <taxon>Oceanospirillaceae</taxon>
        <taxon>Marinobacterium</taxon>
    </lineage>
</organism>
<dbReference type="EMBL" id="SMFU01000007">
    <property type="protein sequence ID" value="TCK09000.1"/>
    <property type="molecule type" value="Genomic_DNA"/>
</dbReference>
<evidence type="ECO:0000256" key="2">
    <source>
        <dbReference type="ARBA" id="ARBA00010333"/>
    </source>
</evidence>
<dbReference type="SMART" id="SM00062">
    <property type="entry name" value="PBPb"/>
    <property type="match status" value="1"/>
</dbReference>
<dbReference type="SUPFAM" id="SSF53850">
    <property type="entry name" value="Periplasmic binding protein-like II"/>
    <property type="match status" value="1"/>
</dbReference>
<protein>
    <submittedName>
        <fullName evidence="7">Amino acid ABC transporter substrate-binding protein (PAAT family)</fullName>
    </submittedName>
</protein>
<feature type="domain" description="Solute-binding protein family 3/N-terminal" evidence="6">
    <location>
        <begin position="43"/>
        <end position="300"/>
    </location>
</feature>
<evidence type="ECO:0000256" key="1">
    <source>
        <dbReference type="ARBA" id="ARBA00004196"/>
    </source>
</evidence>
<dbReference type="PANTHER" id="PTHR35936:SF17">
    <property type="entry name" value="ARGININE-BINDING EXTRACELLULAR PROTEIN ARTP"/>
    <property type="match status" value="1"/>
</dbReference>
<keyword evidence="3 5" id="KW-0732">Signal</keyword>
<dbReference type="PANTHER" id="PTHR35936">
    <property type="entry name" value="MEMBRANE-BOUND LYTIC MUREIN TRANSGLYCOSYLASE F"/>
    <property type="match status" value="1"/>
</dbReference>
<evidence type="ECO:0000313" key="7">
    <source>
        <dbReference type="EMBL" id="TCK09000.1"/>
    </source>
</evidence>
<dbReference type="Pfam" id="PF00497">
    <property type="entry name" value="SBP_bac_3"/>
    <property type="match status" value="1"/>
</dbReference>
<dbReference type="Proteomes" id="UP000294546">
    <property type="component" value="Unassembled WGS sequence"/>
</dbReference>
<evidence type="ECO:0000256" key="5">
    <source>
        <dbReference type="SAM" id="SignalP"/>
    </source>
</evidence>
<accession>A0A4R1GNZ6</accession>
<comment type="subcellular location">
    <subcellularLocation>
        <location evidence="1">Cell envelope</location>
    </subcellularLocation>
</comment>
<reference evidence="7 8" key="1">
    <citation type="submission" date="2019-03" db="EMBL/GenBank/DDBJ databases">
        <title>Genomic Encyclopedia of Archaeal and Bacterial Type Strains, Phase II (KMG-II): from individual species to whole genera.</title>
        <authorList>
            <person name="Goeker M."/>
        </authorList>
    </citation>
    <scope>NUCLEOTIDE SEQUENCE [LARGE SCALE GENOMIC DNA]</scope>
    <source>
        <strain evidence="7 8">DSM 27697</strain>
    </source>
</reference>
<dbReference type="AlphaFoldDB" id="A0A4R1GNZ6"/>
<comment type="similarity">
    <text evidence="2 4">Belongs to the bacterial solute-binding protein 3 family.</text>
</comment>
<evidence type="ECO:0000259" key="6">
    <source>
        <dbReference type="SMART" id="SM00062"/>
    </source>
</evidence>
<dbReference type="Gene3D" id="3.40.190.10">
    <property type="entry name" value="Periplasmic binding protein-like II"/>
    <property type="match status" value="3"/>
</dbReference>
<evidence type="ECO:0000256" key="4">
    <source>
        <dbReference type="RuleBase" id="RU003744"/>
    </source>
</evidence>